<gene>
    <name evidence="2" type="ORF">A2806_01160</name>
</gene>
<dbReference type="AlphaFoldDB" id="A0A1G2PK85"/>
<accession>A0A1G2PK85</accession>
<dbReference type="InterPro" id="IPR043993">
    <property type="entry name" value="T4SS_pilin"/>
</dbReference>
<comment type="caution">
    <text evidence="2">The sequence shown here is derived from an EMBL/GenBank/DDBJ whole genome shotgun (WGS) entry which is preliminary data.</text>
</comment>
<dbReference type="Proteomes" id="UP000177629">
    <property type="component" value="Unassembled WGS sequence"/>
</dbReference>
<reference evidence="2 3" key="1">
    <citation type="journal article" date="2016" name="Nat. Commun.">
        <title>Thousands of microbial genomes shed light on interconnected biogeochemical processes in an aquifer system.</title>
        <authorList>
            <person name="Anantharaman K."/>
            <person name="Brown C.T."/>
            <person name="Hug L.A."/>
            <person name="Sharon I."/>
            <person name="Castelle C.J."/>
            <person name="Probst A.J."/>
            <person name="Thomas B.C."/>
            <person name="Singh A."/>
            <person name="Wilkins M.J."/>
            <person name="Karaoz U."/>
            <person name="Brodie E.L."/>
            <person name="Williams K.H."/>
            <person name="Hubbard S.S."/>
            <person name="Banfield J.F."/>
        </authorList>
    </citation>
    <scope>NUCLEOTIDE SEQUENCE [LARGE SCALE GENOMIC DNA]</scope>
</reference>
<proteinExistence type="predicted"/>
<evidence type="ECO:0000256" key="1">
    <source>
        <dbReference type="SAM" id="Phobius"/>
    </source>
</evidence>
<protein>
    <submittedName>
        <fullName evidence="2">Uncharacterized protein</fullName>
    </submittedName>
</protein>
<dbReference type="Pfam" id="PF18895">
    <property type="entry name" value="T4SS_pilin"/>
    <property type="match status" value="1"/>
</dbReference>
<dbReference type="STRING" id="1802362.A2806_01160"/>
<feature type="transmembrane region" description="Helical" evidence="1">
    <location>
        <begin position="61"/>
        <end position="86"/>
    </location>
</feature>
<keyword evidence="1" id="KW-0812">Transmembrane</keyword>
<dbReference type="EMBL" id="MHSS01000004">
    <property type="protein sequence ID" value="OHA48717.1"/>
    <property type="molecule type" value="Genomic_DNA"/>
</dbReference>
<feature type="transmembrane region" description="Helical" evidence="1">
    <location>
        <begin position="107"/>
        <end position="125"/>
    </location>
</feature>
<keyword evidence="1" id="KW-1133">Transmembrane helix</keyword>
<evidence type="ECO:0000313" key="2">
    <source>
        <dbReference type="EMBL" id="OHA48717.1"/>
    </source>
</evidence>
<keyword evidence="1" id="KW-0472">Membrane</keyword>
<organism evidence="2 3">
    <name type="scientific">Candidatus Terrybacteria bacterium RIFCSPHIGHO2_01_FULL_48_17</name>
    <dbReference type="NCBI Taxonomy" id="1802362"/>
    <lineage>
        <taxon>Bacteria</taxon>
        <taxon>Candidatus Terryibacteriota</taxon>
    </lineage>
</organism>
<name>A0A1G2PK85_9BACT</name>
<sequence length="341" mass="35976">MAMAILPFVANAMLPADGGLGGVGAPGQSQNISSPRPKLEEGLELPLPGAPDFSTGDPADIIGWFFFFTMGIVGILALIMLVVGGVQFTASAIDPEARTQARNRIRAALTGLLLALVSFVLLYTLNPDLVNLRSPSLPCVSCACLDSTRAAPGLNVNNCVQSDQAAYSTGIRETGAFNTDPCLTSAIASIDPNRLKLLDDAGRTAEYARASAAKGCGFVFIADDDKTNTTCAAYCMQKKADSCDYRNEPGCSCKSIYEQTKNWACKTMGLNTVCNEEKDSPDDSQLFGCPLLGSYVEYATNLGGDYDACKCASTVTCADDEVISLVKDTFKELPGWAGGCN</sequence>
<evidence type="ECO:0000313" key="3">
    <source>
        <dbReference type="Proteomes" id="UP000177629"/>
    </source>
</evidence>